<evidence type="ECO:0000313" key="2">
    <source>
        <dbReference type="Proteomes" id="UP000006527"/>
    </source>
</evidence>
<protein>
    <submittedName>
        <fullName evidence="1">Uncharacterized protein</fullName>
    </submittedName>
</protein>
<keyword evidence="2" id="KW-1185">Reference proteome</keyword>
<dbReference type="GeneID" id="10328619"/>
<organism evidence="1 2">
    <name type="scientific">Synechococcus phage S-SSM7</name>
    <dbReference type="NCBI Taxonomy" id="445686"/>
    <lineage>
        <taxon>Viruses</taxon>
        <taxon>Duplodnaviria</taxon>
        <taxon>Heunggongvirae</taxon>
        <taxon>Uroviricota</taxon>
        <taxon>Caudoviricetes</taxon>
        <taxon>Pantevenvirales</taxon>
        <taxon>Kyanoviridae</taxon>
        <taxon>Lipsvirus</taxon>
        <taxon>Lipsvirus ssm7</taxon>
    </lineage>
</organism>
<proteinExistence type="predicted"/>
<accession>E3SKW8</accession>
<gene>
    <name evidence="1" type="ORF">SSSM7_050</name>
</gene>
<name>E3SKW8_9CAUD</name>
<reference evidence="1 2" key="1">
    <citation type="journal article" date="2010" name="Environ. Microbiol.">
        <title>Genomic analysis of oceanic cyanobacterial myoviruses compared with T4-like myoviruses from diverse hosts and environments.</title>
        <authorList>
            <person name="Sullivan M.B."/>
            <person name="Huang K.H."/>
            <person name="Ignacio-Espinoza J.C."/>
            <person name="Berlin A.M."/>
            <person name="Kelly L."/>
            <person name="Weigele P.R."/>
            <person name="DeFrancesco A.S."/>
            <person name="Kern S.E."/>
            <person name="Thompson L.R."/>
            <person name="Young S."/>
            <person name="Yandava C."/>
            <person name="Fu R."/>
            <person name="Krastins B."/>
            <person name="Chase M."/>
            <person name="Sarracino D."/>
            <person name="Osburne M.S."/>
            <person name="Henn M.R."/>
            <person name="Chisholm S.W."/>
        </authorList>
    </citation>
    <scope>NUCLEOTIDE SEQUENCE [LARGE SCALE GENOMIC DNA]</scope>
    <source>
        <strain evidence="1">8109-3</strain>
    </source>
</reference>
<sequence length="33" mass="3759">MGDPRGRCPLSRTSLTPLYKLAHRWLFSCCHGV</sequence>
<dbReference type="Proteomes" id="UP000006527">
    <property type="component" value="Segment"/>
</dbReference>
<dbReference type="EMBL" id="GU071098">
    <property type="protein sequence ID" value="ADO98116.1"/>
    <property type="molecule type" value="Genomic_DNA"/>
</dbReference>
<dbReference type="RefSeq" id="YP_004324103.1">
    <property type="nucleotide sequence ID" value="NC_015287.1"/>
</dbReference>
<dbReference type="KEGG" id="vg:10328619"/>
<evidence type="ECO:0000313" key="1">
    <source>
        <dbReference type="EMBL" id="ADO98116.1"/>
    </source>
</evidence>